<evidence type="ECO:0000256" key="2">
    <source>
        <dbReference type="SAM" id="Phobius"/>
    </source>
</evidence>
<keyword evidence="2" id="KW-0812">Transmembrane</keyword>
<accession>A0ABV5RU13</accession>
<dbReference type="Proteomes" id="UP001589532">
    <property type="component" value="Unassembled WGS sequence"/>
</dbReference>
<reference evidence="3 4" key="1">
    <citation type="submission" date="2024-09" db="EMBL/GenBank/DDBJ databases">
        <authorList>
            <person name="Sun Q."/>
            <person name="Mori K."/>
        </authorList>
    </citation>
    <scope>NUCLEOTIDE SEQUENCE [LARGE SCALE GENOMIC DNA]</scope>
    <source>
        <strain evidence="3 4">JCM 3143</strain>
    </source>
</reference>
<keyword evidence="4" id="KW-1185">Reference proteome</keyword>
<evidence type="ECO:0000313" key="3">
    <source>
        <dbReference type="EMBL" id="MFB9622892.1"/>
    </source>
</evidence>
<proteinExistence type="predicted"/>
<evidence type="ECO:0000313" key="4">
    <source>
        <dbReference type="Proteomes" id="UP001589532"/>
    </source>
</evidence>
<organism evidence="3 4">
    <name type="scientific">Nonomuraea helvata</name>
    <dbReference type="NCBI Taxonomy" id="37484"/>
    <lineage>
        <taxon>Bacteria</taxon>
        <taxon>Bacillati</taxon>
        <taxon>Actinomycetota</taxon>
        <taxon>Actinomycetes</taxon>
        <taxon>Streptosporangiales</taxon>
        <taxon>Streptosporangiaceae</taxon>
        <taxon>Nonomuraea</taxon>
    </lineage>
</organism>
<gene>
    <name evidence="3" type="ORF">ACFFSA_07345</name>
</gene>
<name>A0ABV5RU13_9ACTN</name>
<keyword evidence="2" id="KW-1133">Transmembrane helix</keyword>
<comment type="caution">
    <text evidence="3">The sequence shown here is derived from an EMBL/GenBank/DDBJ whole genome shotgun (WGS) entry which is preliminary data.</text>
</comment>
<sequence>MFFVVILLDGALQPGYDAVNRWGSELSNGDWGWVQIANFVVTGLLTMVFATGVRRALGSGPGSTAIPFLTGVLGFNLIVGGVFVTDPNPGFPLGVQPPAEPTLHGWIHNLNLFPAWAVLTMAILMAAYRAIARKEGVAWILITIAAGILTPLTLYIAAQSFSMDTLSGEGHGLWQRISQAIGFGWYALYSVRLLRDSWHSSPPERPIGTVGEAVGQKPEGPRGTNRL</sequence>
<dbReference type="InterPro" id="IPR009339">
    <property type="entry name" value="DUF998"/>
</dbReference>
<feature type="region of interest" description="Disordered" evidence="1">
    <location>
        <begin position="204"/>
        <end position="227"/>
    </location>
</feature>
<feature type="transmembrane region" description="Helical" evidence="2">
    <location>
        <begin position="65"/>
        <end position="85"/>
    </location>
</feature>
<keyword evidence="2" id="KW-0472">Membrane</keyword>
<feature type="transmembrane region" description="Helical" evidence="2">
    <location>
        <begin position="33"/>
        <end position="53"/>
    </location>
</feature>
<dbReference type="RefSeq" id="WP_345002560.1">
    <property type="nucleotide sequence ID" value="NZ_BAAAXV010000011.1"/>
</dbReference>
<dbReference type="Pfam" id="PF06197">
    <property type="entry name" value="DUF998"/>
    <property type="match status" value="1"/>
</dbReference>
<protein>
    <submittedName>
        <fullName evidence="3">DUF998 domain-containing protein</fullName>
    </submittedName>
</protein>
<feature type="transmembrane region" description="Helical" evidence="2">
    <location>
        <begin position="105"/>
        <end position="125"/>
    </location>
</feature>
<feature type="transmembrane region" description="Helical" evidence="2">
    <location>
        <begin position="137"/>
        <end position="157"/>
    </location>
</feature>
<dbReference type="EMBL" id="JBHMBW010000004">
    <property type="protein sequence ID" value="MFB9622892.1"/>
    <property type="molecule type" value="Genomic_DNA"/>
</dbReference>
<evidence type="ECO:0000256" key="1">
    <source>
        <dbReference type="SAM" id="MobiDB-lite"/>
    </source>
</evidence>